<protein>
    <submittedName>
        <fullName evidence="1">Uncharacterized protein</fullName>
    </submittedName>
</protein>
<dbReference type="AlphaFoldDB" id="A0A9D4FF73"/>
<dbReference type="Proteomes" id="UP000828390">
    <property type="component" value="Unassembled WGS sequence"/>
</dbReference>
<name>A0A9D4FF73_DREPO</name>
<proteinExistence type="predicted"/>
<reference evidence="1" key="1">
    <citation type="journal article" date="2019" name="bioRxiv">
        <title>The Genome of the Zebra Mussel, Dreissena polymorpha: A Resource for Invasive Species Research.</title>
        <authorList>
            <person name="McCartney M.A."/>
            <person name="Auch B."/>
            <person name="Kono T."/>
            <person name="Mallez S."/>
            <person name="Zhang Y."/>
            <person name="Obille A."/>
            <person name="Becker A."/>
            <person name="Abrahante J.E."/>
            <person name="Garbe J."/>
            <person name="Badalamenti J.P."/>
            <person name="Herman A."/>
            <person name="Mangelson H."/>
            <person name="Liachko I."/>
            <person name="Sullivan S."/>
            <person name="Sone E.D."/>
            <person name="Koren S."/>
            <person name="Silverstein K.A.T."/>
            <person name="Beckman K.B."/>
            <person name="Gohl D.M."/>
        </authorList>
    </citation>
    <scope>NUCLEOTIDE SEQUENCE</scope>
    <source>
        <strain evidence="1">Duluth1</strain>
        <tissue evidence="1">Whole animal</tissue>
    </source>
</reference>
<reference evidence="1" key="2">
    <citation type="submission" date="2020-11" db="EMBL/GenBank/DDBJ databases">
        <authorList>
            <person name="McCartney M.A."/>
            <person name="Auch B."/>
            <person name="Kono T."/>
            <person name="Mallez S."/>
            <person name="Becker A."/>
            <person name="Gohl D.M."/>
            <person name="Silverstein K.A.T."/>
            <person name="Koren S."/>
            <person name="Bechman K.B."/>
            <person name="Herman A."/>
            <person name="Abrahante J.E."/>
            <person name="Garbe J."/>
        </authorList>
    </citation>
    <scope>NUCLEOTIDE SEQUENCE</scope>
    <source>
        <strain evidence="1">Duluth1</strain>
        <tissue evidence="1">Whole animal</tissue>
    </source>
</reference>
<dbReference type="EMBL" id="JAIWYP010000007">
    <property type="protein sequence ID" value="KAH3796741.1"/>
    <property type="molecule type" value="Genomic_DNA"/>
</dbReference>
<keyword evidence="2" id="KW-1185">Reference proteome</keyword>
<accession>A0A9D4FF73</accession>
<comment type="caution">
    <text evidence="1">The sequence shown here is derived from an EMBL/GenBank/DDBJ whole genome shotgun (WGS) entry which is preliminary data.</text>
</comment>
<organism evidence="1 2">
    <name type="scientific">Dreissena polymorpha</name>
    <name type="common">Zebra mussel</name>
    <name type="synonym">Mytilus polymorpha</name>
    <dbReference type="NCBI Taxonomy" id="45954"/>
    <lineage>
        <taxon>Eukaryota</taxon>
        <taxon>Metazoa</taxon>
        <taxon>Spiralia</taxon>
        <taxon>Lophotrochozoa</taxon>
        <taxon>Mollusca</taxon>
        <taxon>Bivalvia</taxon>
        <taxon>Autobranchia</taxon>
        <taxon>Heteroconchia</taxon>
        <taxon>Euheterodonta</taxon>
        <taxon>Imparidentia</taxon>
        <taxon>Neoheterodontei</taxon>
        <taxon>Myida</taxon>
        <taxon>Dreissenoidea</taxon>
        <taxon>Dreissenidae</taxon>
        <taxon>Dreissena</taxon>
    </lineage>
</organism>
<gene>
    <name evidence="1" type="ORF">DPMN_150311</name>
</gene>
<sequence length="64" mass="7257">MEINLLKTEVQLMTLLITSFLTMKATPWRCIHSSLMNHVLYPSSDDVSLKPSHLPSACPMISQR</sequence>
<evidence type="ECO:0000313" key="1">
    <source>
        <dbReference type="EMBL" id="KAH3796741.1"/>
    </source>
</evidence>
<evidence type="ECO:0000313" key="2">
    <source>
        <dbReference type="Proteomes" id="UP000828390"/>
    </source>
</evidence>